<accession>A0A6V7PA48</accession>
<dbReference type="InterPro" id="IPR021109">
    <property type="entry name" value="Peptidase_aspartic_dom_sf"/>
</dbReference>
<dbReference type="SUPFAM" id="SSF50630">
    <property type="entry name" value="Acid proteases"/>
    <property type="match status" value="1"/>
</dbReference>
<dbReference type="Gene3D" id="2.40.70.10">
    <property type="entry name" value="Acid Proteases"/>
    <property type="match status" value="1"/>
</dbReference>
<dbReference type="CDD" id="cd00303">
    <property type="entry name" value="retropepsin_like"/>
    <property type="match status" value="1"/>
</dbReference>
<gene>
    <name evidence="1" type="ORF">CB5_LOCUS10667</name>
</gene>
<name>A0A6V7PA48_ANACO</name>
<protein>
    <submittedName>
        <fullName evidence="1">Uncharacterized protein</fullName>
    </submittedName>
</protein>
<sequence>MEQRRLAGLCFKCGNKYHAGHICPDKTLNVLQAHEEVAEIYDEDCWHKMEAEDNPASDEVCEPQEAEEMQERGVSVHALNGERQQDTIKIQGETKGKTLTVLIDTGSTHSFIDIQVAREVKATVEAAASLTVTVANGQKVLSKLRCPGFTWSMQEQQFKMDLRVIRLEGSILVLGIDWLKSYGKVTFDFQQNAVTLCKDGAALTLKGIEEGAKLKLITAAQCYQEVINGACCLISQMEQIERTQETGHSSIHTTST</sequence>
<dbReference type="PANTHER" id="PTHR15503">
    <property type="entry name" value="LDOC1 RELATED"/>
    <property type="match status" value="1"/>
</dbReference>
<organism evidence="1">
    <name type="scientific">Ananas comosus var. bracteatus</name>
    <name type="common">red pineapple</name>
    <dbReference type="NCBI Taxonomy" id="296719"/>
    <lineage>
        <taxon>Eukaryota</taxon>
        <taxon>Viridiplantae</taxon>
        <taxon>Streptophyta</taxon>
        <taxon>Embryophyta</taxon>
        <taxon>Tracheophyta</taxon>
        <taxon>Spermatophyta</taxon>
        <taxon>Magnoliopsida</taxon>
        <taxon>Liliopsida</taxon>
        <taxon>Poales</taxon>
        <taxon>Bromeliaceae</taxon>
        <taxon>Bromelioideae</taxon>
        <taxon>Ananas</taxon>
    </lineage>
</organism>
<evidence type="ECO:0000313" key="1">
    <source>
        <dbReference type="EMBL" id="CAD1827456.1"/>
    </source>
</evidence>
<proteinExistence type="predicted"/>
<dbReference type="AlphaFoldDB" id="A0A6V7PA48"/>
<reference evidence="1" key="1">
    <citation type="submission" date="2020-07" db="EMBL/GenBank/DDBJ databases">
        <authorList>
            <person name="Lin J."/>
        </authorList>
    </citation>
    <scope>NUCLEOTIDE SEQUENCE</scope>
</reference>
<dbReference type="InterPro" id="IPR032567">
    <property type="entry name" value="RTL1-rel"/>
</dbReference>
<dbReference type="PANTHER" id="PTHR15503:SF40">
    <property type="match status" value="1"/>
</dbReference>
<dbReference type="EMBL" id="LR862146">
    <property type="protein sequence ID" value="CAD1827456.1"/>
    <property type="molecule type" value="Genomic_DNA"/>
</dbReference>
<dbReference type="Pfam" id="PF08284">
    <property type="entry name" value="RVP_2"/>
    <property type="match status" value="1"/>
</dbReference>